<evidence type="ECO:0000313" key="1">
    <source>
        <dbReference type="EMBL" id="KAG0479829.1"/>
    </source>
</evidence>
<dbReference type="Proteomes" id="UP000636800">
    <property type="component" value="Chromosome 5"/>
</dbReference>
<keyword evidence="2" id="KW-1185">Reference proteome</keyword>
<proteinExistence type="predicted"/>
<reference evidence="1 2" key="1">
    <citation type="journal article" date="2020" name="Nat. Food">
        <title>A phased Vanilla planifolia genome enables genetic improvement of flavour and production.</title>
        <authorList>
            <person name="Hasing T."/>
            <person name="Tang H."/>
            <person name="Brym M."/>
            <person name="Khazi F."/>
            <person name="Huang T."/>
            <person name="Chambers A.H."/>
        </authorList>
    </citation>
    <scope>NUCLEOTIDE SEQUENCE [LARGE SCALE GENOMIC DNA]</scope>
    <source>
        <tissue evidence="1">Leaf</tissue>
    </source>
</reference>
<accession>A0A835UXT0</accession>
<gene>
    <name evidence="1" type="ORF">HPP92_010687</name>
</gene>
<dbReference type="EMBL" id="JADCNL010000005">
    <property type="protein sequence ID" value="KAG0479829.1"/>
    <property type="molecule type" value="Genomic_DNA"/>
</dbReference>
<evidence type="ECO:0000313" key="2">
    <source>
        <dbReference type="Proteomes" id="UP000636800"/>
    </source>
</evidence>
<dbReference type="AlphaFoldDB" id="A0A835UXT0"/>
<dbReference type="OrthoDB" id="1682477at2759"/>
<sequence>MASCYPVTLPVKKNSNYCTVMNRCITVERDEMLDRATIAITIKRTEKKIIKGIKDHVQILLLINVEVLLGNVLKKHMDIERVV</sequence>
<comment type="caution">
    <text evidence="1">The sequence shown here is derived from an EMBL/GenBank/DDBJ whole genome shotgun (WGS) entry which is preliminary data.</text>
</comment>
<protein>
    <submittedName>
        <fullName evidence="1">Uncharacterized protein</fullName>
    </submittedName>
</protein>
<organism evidence="1 2">
    <name type="scientific">Vanilla planifolia</name>
    <name type="common">Vanilla</name>
    <dbReference type="NCBI Taxonomy" id="51239"/>
    <lineage>
        <taxon>Eukaryota</taxon>
        <taxon>Viridiplantae</taxon>
        <taxon>Streptophyta</taxon>
        <taxon>Embryophyta</taxon>
        <taxon>Tracheophyta</taxon>
        <taxon>Spermatophyta</taxon>
        <taxon>Magnoliopsida</taxon>
        <taxon>Liliopsida</taxon>
        <taxon>Asparagales</taxon>
        <taxon>Orchidaceae</taxon>
        <taxon>Vanilloideae</taxon>
        <taxon>Vanilleae</taxon>
        <taxon>Vanilla</taxon>
    </lineage>
</organism>
<name>A0A835UXT0_VANPL</name>